<proteinExistence type="predicted"/>
<evidence type="ECO:0000313" key="1">
    <source>
        <dbReference type="EMBL" id="KAH7914975.1"/>
    </source>
</evidence>
<dbReference type="EMBL" id="MU267606">
    <property type="protein sequence ID" value="KAH7914975.1"/>
    <property type="molecule type" value="Genomic_DNA"/>
</dbReference>
<protein>
    <submittedName>
        <fullName evidence="1">Uncharacterized protein</fullName>
    </submittedName>
</protein>
<name>A0ACB8AP63_9AGAM</name>
<evidence type="ECO:0000313" key="2">
    <source>
        <dbReference type="Proteomes" id="UP000790377"/>
    </source>
</evidence>
<reference evidence="1" key="1">
    <citation type="journal article" date="2021" name="New Phytol.">
        <title>Evolutionary innovations through gain and loss of genes in the ectomycorrhizal Boletales.</title>
        <authorList>
            <person name="Wu G."/>
            <person name="Miyauchi S."/>
            <person name="Morin E."/>
            <person name="Kuo A."/>
            <person name="Drula E."/>
            <person name="Varga T."/>
            <person name="Kohler A."/>
            <person name="Feng B."/>
            <person name="Cao Y."/>
            <person name="Lipzen A."/>
            <person name="Daum C."/>
            <person name="Hundley H."/>
            <person name="Pangilinan J."/>
            <person name="Johnson J."/>
            <person name="Barry K."/>
            <person name="LaButti K."/>
            <person name="Ng V."/>
            <person name="Ahrendt S."/>
            <person name="Min B."/>
            <person name="Choi I.G."/>
            <person name="Park H."/>
            <person name="Plett J.M."/>
            <person name="Magnuson J."/>
            <person name="Spatafora J.W."/>
            <person name="Nagy L.G."/>
            <person name="Henrissat B."/>
            <person name="Grigoriev I.V."/>
            <person name="Yang Z.L."/>
            <person name="Xu J."/>
            <person name="Martin F.M."/>
        </authorList>
    </citation>
    <scope>NUCLEOTIDE SEQUENCE</scope>
    <source>
        <strain evidence="1">ATCC 28755</strain>
    </source>
</reference>
<accession>A0ACB8AP63</accession>
<dbReference type="Proteomes" id="UP000790377">
    <property type="component" value="Unassembled WGS sequence"/>
</dbReference>
<gene>
    <name evidence="1" type="ORF">BJ138DRAFT_1123041</name>
</gene>
<keyword evidence="2" id="KW-1185">Reference proteome</keyword>
<organism evidence="1 2">
    <name type="scientific">Hygrophoropsis aurantiaca</name>
    <dbReference type="NCBI Taxonomy" id="72124"/>
    <lineage>
        <taxon>Eukaryota</taxon>
        <taxon>Fungi</taxon>
        <taxon>Dikarya</taxon>
        <taxon>Basidiomycota</taxon>
        <taxon>Agaricomycotina</taxon>
        <taxon>Agaricomycetes</taxon>
        <taxon>Agaricomycetidae</taxon>
        <taxon>Boletales</taxon>
        <taxon>Coniophorineae</taxon>
        <taxon>Hygrophoropsidaceae</taxon>
        <taxon>Hygrophoropsis</taxon>
    </lineage>
</organism>
<comment type="caution">
    <text evidence="1">The sequence shown here is derived from an EMBL/GenBank/DDBJ whole genome shotgun (WGS) entry which is preliminary data.</text>
</comment>
<sequence>MEPSPVFLKVRASTFVCIISFSFLWIVLLSVEMFTRWDISDLSCRSLMAILALTNTVTVIVLPVLLLLPFRVWLDAARLLLLLVIQIGSAAAFTYWNPKFHCPDQSADQLGVCKLINVYTVMGCWIIPALLVIYTTNFTLVVYHQSRTSAVVFSKAECFEGRSSILPIMDPERAQYRPSESLEKVLTPASDSTRRLSPIVGIKGSYPNQPTMPTSPPQVHHRTSHPLTLQPRAVATFDQGTVKRFTISTALPVSSSSDAYAHASSAQEIGEKGPRCIGRLSKPLPQRFL</sequence>